<organism evidence="1 2">
    <name type="scientific">Eubacterium ventriosum ATCC 27560</name>
    <dbReference type="NCBI Taxonomy" id="411463"/>
    <lineage>
        <taxon>Bacteria</taxon>
        <taxon>Bacillati</taxon>
        <taxon>Bacillota</taxon>
        <taxon>Clostridia</taxon>
        <taxon>Eubacteriales</taxon>
        <taxon>Eubacteriaceae</taxon>
        <taxon>Eubacterium</taxon>
    </lineage>
</organism>
<evidence type="ECO:0000313" key="1">
    <source>
        <dbReference type="EMBL" id="EDM51074.1"/>
    </source>
</evidence>
<evidence type="ECO:0000313" key="2">
    <source>
        <dbReference type="Proteomes" id="UP000006000"/>
    </source>
</evidence>
<dbReference type="HOGENOM" id="CLU_3343856_0_0_9"/>
<proteinExistence type="predicted"/>
<reference evidence="1 2" key="1">
    <citation type="submission" date="2007-03" db="EMBL/GenBank/DDBJ databases">
        <authorList>
            <person name="Fulton L."/>
            <person name="Clifton S."/>
            <person name="Fulton B."/>
            <person name="Xu J."/>
            <person name="Minx P."/>
            <person name="Pepin K.H."/>
            <person name="Johnson M."/>
            <person name="Thiruvilangam P."/>
            <person name="Bhonagiri V."/>
            <person name="Nash W.E."/>
            <person name="Mardis E.R."/>
            <person name="Wilson R.K."/>
        </authorList>
    </citation>
    <scope>NUCLEOTIDE SEQUENCE [LARGE SCALE GENOMIC DNA]</scope>
    <source>
        <strain evidence="1 2">ATCC 27560</strain>
    </source>
</reference>
<comment type="caution">
    <text evidence="1">The sequence shown here is derived from an EMBL/GenBank/DDBJ whole genome shotgun (WGS) entry which is preliminary data.</text>
</comment>
<sequence>MKFTGSCTFISLSRLSPFDSFAAMFNTNVVFPSPGSP</sequence>
<name>A5Z818_9FIRM</name>
<gene>
    <name evidence="1" type="ORF">EUBVEN_01857</name>
</gene>
<protein>
    <submittedName>
        <fullName evidence="1">Uncharacterized protein</fullName>
    </submittedName>
</protein>
<dbReference type="Proteomes" id="UP000006000">
    <property type="component" value="Unassembled WGS sequence"/>
</dbReference>
<accession>A5Z818</accession>
<reference evidence="1 2" key="2">
    <citation type="submission" date="2007-04" db="EMBL/GenBank/DDBJ databases">
        <title>Draft genome sequence of Eubacterium ventriosum (ATCC 27560).</title>
        <authorList>
            <person name="Sudarsanam P."/>
            <person name="Ley R."/>
            <person name="Guruge J."/>
            <person name="Turnbaugh P.J."/>
            <person name="Mahowald M."/>
            <person name="Liep D."/>
            <person name="Gordon J."/>
        </authorList>
    </citation>
    <scope>NUCLEOTIDE SEQUENCE [LARGE SCALE GENOMIC DNA]</scope>
    <source>
        <strain evidence="1 2">ATCC 27560</strain>
    </source>
</reference>
<dbReference type="AlphaFoldDB" id="A5Z818"/>
<dbReference type="EMBL" id="AAVL02000035">
    <property type="protein sequence ID" value="EDM51074.1"/>
    <property type="molecule type" value="Genomic_DNA"/>
</dbReference>